<evidence type="ECO:0000313" key="1">
    <source>
        <dbReference type="EMBL" id="QOU08056.1"/>
    </source>
</evidence>
<name>A0A7M2JG42_PSEFL</name>
<gene>
    <name evidence="1" type="ORF">IM720_15455</name>
</gene>
<evidence type="ECO:0000313" key="2">
    <source>
        <dbReference type="Proteomes" id="UP000593833"/>
    </source>
</evidence>
<accession>A0A7M2JG42</accession>
<dbReference type="RefSeq" id="WP_193690637.1">
    <property type="nucleotide sequence ID" value="NZ_CP063233.1"/>
</dbReference>
<dbReference type="AlphaFoldDB" id="A0A7M2JG42"/>
<organism evidence="1 2">
    <name type="scientific">Pseudomonas fluorescens</name>
    <dbReference type="NCBI Taxonomy" id="294"/>
    <lineage>
        <taxon>Bacteria</taxon>
        <taxon>Pseudomonadati</taxon>
        <taxon>Pseudomonadota</taxon>
        <taxon>Gammaproteobacteria</taxon>
        <taxon>Pseudomonadales</taxon>
        <taxon>Pseudomonadaceae</taxon>
        <taxon>Pseudomonas</taxon>
    </lineage>
</organism>
<dbReference type="Proteomes" id="UP000593833">
    <property type="component" value="Chromosome"/>
</dbReference>
<dbReference type="EMBL" id="CP063233">
    <property type="protein sequence ID" value="QOU08056.1"/>
    <property type="molecule type" value="Genomic_DNA"/>
</dbReference>
<protein>
    <submittedName>
        <fullName evidence="1">Uncharacterized protein</fullName>
    </submittedName>
</protein>
<sequence>MTDVISLDEARAYLKETDWHAFALLEDGTPIPESIKVARTEARATISRLAKSSA</sequence>
<reference evidence="1 2" key="1">
    <citation type="submission" date="2020-10" db="EMBL/GenBank/DDBJ databases">
        <title>Complete genome sequence of a novel Pseudomonas fluorescens strain isolated from the flower of kumarahou (Pomaderris kumeraho).</title>
        <authorList>
            <person name="Summers M.C."/>
            <person name="Nowak V."/>
            <person name="Fairhurst M.J."/>
            <person name="Owen J.G."/>
            <person name="Gerth M.L."/>
            <person name="Patrick W.M."/>
        </authorList>
    </citation>
    <scope>NUCLEOTIDE SEQUENCE [LARGE SCALE GENOMIC DNA]</scope>
    <source>
        <strain evidence="1 2">KF1</strain>
    </source>
</reference>
<proteinExistence type="predicted"/>